<dbReference type="Proteomes" id="UP001303046">
    <property type="component" value="Unassembled WGS sequence"/>
</dbReference>
<dbReference type="Pfam" id="PF03564">
    <property type="entry name" value="DUF1759"/>
    <property type="match status" value="1"/>
</dbReference>
<proteinExistence type="predicted"/>
<name>A0ABR1ENR8_NECAM</name>
<dbReference type="InterPro" id="IPR005312">
    <property type="entry name" value="DUF1759"/>
</dbReference>
<gene>
    <name evidence="1" type="primary">Necator_chrX.g24557</name>
    <name evidence="1" type="ORF">RB195_024392</name>
</gene>
<evidence type="ECO:0000313" key="2">
    <source>
        <dbReference type="Proteomes" id="UP001303046"/>
    </source>
</evidence>
<organism evidence="1 2">
    <name type="scientific">Necator americanus</name>
    <name type="common">Human hookworm</name>
    <dbReference type="NCBI Taxonomy" id="51031"/>
    <lineage>
        <taxon>Eukaryota</taxon>
        <taxon>Metazoa</taxon>
        <taxon>Ecdysozoa</taxon>
        <taxon>Nematoda</taxon>
        <taxon>Chromadorea</taxon>
        <taxon>Rhabditida</taxon>
        <taxon>Rhabditina</taxon>
        <taxon>Rhabditomorpha</taxon>
        <taxon>Strongyloidea</taxon>
        <taxon>Ancylostomatidae</taxon>
        <taxon>Bunostominae</taxon>
        <taxon>Necator</taxon>
    </lineage>
</organism>
<sequence>MDDDKVKTEDAQWLSEEVSENLGDKEESICRTLKPKQLDLSRFYGDEEEFPEFWTVFETLVHESKALNTVEKMLLLKDSLRGRAEMAIKGIQLVPQNYKWMIEELRKNFGNKPTNRANIVQKLVDMHPTNGTAESCIAAYDKTRMLINQMISAGQDIRCMQDATRTQIF</sequence>
<keyword evidence="2" id="KW-1185">Reference proteome</keyword>
<dbReference type="EMBL" id="JAVFWL010000006">
    <property type="protein sequence ID" value="KAK6764040.1"/>
    <property type="molecule type" value="Genomic_DNA"/>
</dbReference>
<dbReference type="PANTHER" id="PTHR22954:SF3">
    <property type="entry name" value="PROTEIN CBG08539"/>
    <property type="match status" value="1"/>
</dbReference>
<protein>
    <submittedName>
        <fullName evidence="1">Uncharacterized protein</fullName>
    </submittedName>
</protein>
<reference evidence="1 2" key="1">
    <citation type="submission" date="2023-08" db="EMBL/GenBank/DDBJ databases">
        <title>A Necator americanus chromosomal reference genome.</title>
        <authorList>
            <person name="Ilik V."/>
            <person name="Petrzelkova K.J."/>
            <person name="Pardy F."/>
            <person name="Fuh T."/>
            <person name="Niatou-Singa F.S."/>
            <person name="Gouil Q."/>
            <person name="Baker L."/>
            <person name="Ritchie M.E."/>
            <person name="Jex A.R."/>
            <person name="Gazzola D."/>
            <person name="Li H."/>
            <person name="Toshio Fujiwara R."/>
            <person name="Zhan B."/>
            <person name="Aroian R.V."/>
            <person name="Pafco B."/>
            <person name="Schwarz E.M."/>
        </authorList>
    </citation>
    <scope>NUCLEOTIDE SEQUENCE [LARGE SCALE GENOMIC DNA]</scope>
    <source>
        <strain evidence="1 2">Aroian</strain>
        <tissue evidence="1">Whole animal</tissue>
    </source>
</reference>
<accession>A0ABR1ENR8</accession>
<dbReference type="PANTHER" id="PTHR22954">
    <property type="entry name" value="RETROVIRAL PROTEASE-RELATED"/>
    <property type="match status" value="1"/>
</dbReference>
<evidence type="ECO:0000313" key="1">
    <source>
        <dbReference type="EMBL" id="KAK6764040.1"/>
    </source>
</evidence>
<comment type="caution">
    <text evidence="1">The sequence shown here is derived from an EMBL/GenBank/DDBJ whole genome shotgun (WGS) entry which is preliminary data.</text>
</comment>